<comment type="caution">
    <text evidence="2">The sequence shown here is derived from an EMBL/GenBank/DDBJ whole genome shotgun (WGS) entry which is preliminary data.</text>
</comment>
<gene>
    <name evidence="2" type="ORF">MSSD14B_38580</name>
</gene>
<evidence type="ECO:0000313" key="2">
    <source>
        <dbReference type="EMBL" id="GBO90190.1"/>
    </source>
</evidence>
<sequence length="158" mass="18406">MFDLPVIYNENPHQEQVINQCIIEVAEAYKIDPLLLRAIREHERGDVGKKNPNTDGTWDHGPFQINNVHGPDLEVFGITMHQVMYDPCLNTAVAGWHLRNKINENDGNIWKGVAWYHSKTEHLGTIYQEHIMNKYRTLQQMQLKLNGRDTRLADRGEY</sequence>
<proteinExistence type="predicted"/>
<protein>
    <recommendedName>
        <fullName evidence="1">Transglycosylase SLT domain-containing protein</fullName>
    </recommendedName>
</protein>
<name>A0A5M3Q648_9GAMM</name>
<evidence type="ECO:0000313" key="3">
    <source>
        <dbReference type="Proteomes" id="UP000387223"/>
    </source>
</evidence>
<feature type="domain" description="Transglycosylase SLT" evidence="1">
    <location>
        <begin position="20"/>
        <end position="119"/>
    </location>
</feature>
<dbReference type="EMBL" id="BGZI01000035">
    <property type="protein sequence ID" value="GBO90190.1"/>
    <property type="molecule type" value="Genomic_DNA"/>
</dbReference>
<dbReference type="RefSeq" id="WP_136631012.1">
    <property type="nucleotide sequence ID" value="NZ_BGZI01000035.1"/>
</dbReference>
<organism evidence="2 3">
    <name type="scientific">Marinobacter salsuginis</name>
    <dbReference type="NCBI Taxonomy" id="418719"/>
    <lineage>
        <taxon>Bacteria</taxon>
        <taxon>Pseudomonadati</taxon>
        <taxon>Pseudomonadota</taxon>
        <taxon>Gammaproteobacteria</taxon>
        <taxon>Pseudomonadales</taxon>
        <taxon>Marinobacteraceae</taxon>
        <taxon>Marinobacter</taxon>
    </lineage>
</organism>
<accession>A0A5M3Q648</accession>
<evidence type="ECO:0000259" key="1">
    <source>
        <dbReference type="Pfam" id="PF01464"/>
    </source>
</evidence>
<reference evidence="2 3" key="1">
    <citation type="journal article" date="2019" name="J. Gen. Appl. Microbiol.">
        <title>Aerobic degradation of cis-dichloroethene by the marine bacterium Marinobacter salsuginis strain 5N-3.</title>
        <authorList>
            <person name="Inoue Y."/>
            <person name="Fukunaga Y."/>
            <person name="Katsumata H."/>
            <person name="Ohji S."/>
            <person name="Hosoyama A."/>
            <person name="Mori K."/>
            <person name="Ando K."/>
        </authorList>
    </citation>
    <scope>NUCLEOTIDE SEQUENCE [LARGE SCALE GENOMIC DNA]</scope>
    <source>
        <strain evidence="2 3">NBRC 109114</strain>
    </source>
</reference>
<dbReference type="CDD" id="cd13400">
    <property type="entry name" value="LT_IagB-like"/>
    <property type="match status" value="1"/>
</dbReference>
<dbReference type="InterPro" id="IPR023346">
    <property type="entry name" value="Lysozyme-like_dom_sf"/>
</dbReference>
<dbReference type="Proteomes" id="UP000387223">
    <property type="component" value="Unassembled WGS sequence"/>
</dbReference>
<dbReference type="Pfam" id="PF01464">
    <property type="entry name" value="SLT"/>
    <property type="match status" value="1"/>
</dbReference>
<dbReference type="InterPro" id="IPR008258">
    <property type="entry name" value="Transglycosylase_SLT_dom_1"/>
</dbReference>
<dbReference type="SUPFAM" id="SSF53955">
    <property type="entry name" value="Lysozyme-like"/>
    <property type="match status" value="1"/>
</dbReference>
<dbReference type="Gene3D" id="1.10.530.10">
    <property type="match status" value="1"/>
</dbReference>
<dbReference type="AlphaFoldDB" id="A0A5M3Q648"/>